<proteinExistence type="predicted"/>
<dbReference type="AlphaFoldDB" id="A0A975YKV5"/>
<organism evidence="2 3">
    <name type="scientific">Elioraea tepida</name>
    <dbReference type="NCBI Taxonomy" id="2843330"/>
    <lineage>
        <taxon>Bacteria</taxon>
        <taxon>Pseudomonadati</taxon>
        <taxon>Pseudomonadota</taxon>
        <taxon>Alphaproteobacteria</taxon>
        <taxon>Acetobacterales</taxon>
        <taxon>Elioraeaceae</taxon>
        <taxon>Elioraea</taxon>
    </lineage>
</organism>
<keyword evidence="2" id="KW-0378">Hydrolase</keyword>
<dbReference type="EMBL" id="CP076448">
    <property type="protein sequence ID" value="QXM25883.1"/>
    <property type="molecule type" value="Genomic_DNA"/>
</dbReference>
<feature type="region of interest" description="Disordered" evidence="1">
    <location>
        <begin position="27"/>
        <end position="57"/>
    </location>
</feature>
<dbReference type="Pfam" id="PF13365">
    <property type="entry name" value="Trypsin_2"/>
    <property type="match status" value="1"/>
</dbReference>
<evidence type="ECO:0000313" key="3">
    <source>
        <dbReference type="Proteomes" id="UP000694001"/>
    </source>
</evidence>
<keyword evidence="3" id="KW-1185">Reference proteome</keyword>
<feature type="compositionally biased region" description="Low complexity" evidence="1">
    <location>
        <begin position="35"/>
        <end position="44"/>
    </location>
</feature>
<protein>
    <submittedName>
        <fullName evidence="2">Serine protease</fullName>
    </submittedName>
</protein>
<dbReference type="GO" id="GO:0006508">
    <property type="term" value="P:proteolysis"/>
    <property type="evidence" value="ECO:0007669"/>
    <property type="project" value="UniProtKB-KW"/>
</dbReference>
<dbReference type="Proteomes" id="UP000694001">
    <property type="component" value="Chromosome"/>
</dbReference>
<reference evidence="2" key="1">
    <citation type="submission" date="2021-06" db="EMBL/GenBank/DDBJ databases">
        <title>Elioraea tepida, sp. nov., a moderately thermophilic aerobic anoxygenic phototrophic bacterium isolated from an alkaline siliceous hot spring mat community in Yellowstone National Park, WY, USA.</title>
        <authorList>
            <person name="Saini M.K."/>
            <person name="Yoshida S."/>
            <person name="Sebastian A."/>
            <person name="Hirose S."/>
            <person name="Hara E."/>
            <person name="Tamaki H."/>
            <person name="Soulier N.T."/>
            <person name="Albert I."/>
            <person name="Hanada S."/>
            <person name="Bryant D.A."/>
            <person name="Tank M."/>
        </authorList>
    </citation>
    <scope>NUCLEOTIDE SEQUENCE</scope>
    <source>
        <strain evidence="2">MS-P2</strain>
    </source>
</reference>
<dbReference type="RefSeq" id="WP_218286934.1">
    <property type="nucleotide sequence ID" value="NZ_CP076448.1"/>
</dbReference>
<feature type="compositionally biased region" description="Pro residues" evidence="1">
    <location>
        <begin position="45"/>
        <end position="57"/>
    </location>
</feature>
<sequence>MGGLDRIAFLMLIMMALWAFFGEEREGAAPPPAPRAQSLPFQPQAAPPPAVLAPLPPPSPRDPVFEVIADGPGGGTSTGTAFSVNAQGLWLTARHVVQGCGAIGLRERQRWVRATVAWAHPNADVALLRTQNGSPPLALSESAPLRGMDGYGMGFPQGRPGAVHGRLLGRAQMQARGLFQGRAPTLEWAEVRRAPSFRGSLGGISGGPLLDGEGRVLGVMVAEEPRRGRFSTAAPETLLAMAGPNRPIPLGAARTPPVPVTPGGFGAVADQLRGRLSIAQVLCQAR</sequence>
<accession>A0A975YKV5</accession>
<dbReference type="GO" id="GO:0008233">
    <property type="term" value="F:peptidase activity"/>
    <property type="evidence" value="ECO:0007669"/>
    <property type="project" value="UniProtKB-KW"/>
</dbReference>
<gene>
    <name evidence="2" type="ORF">KO353_06710</name>
</gene>
<evidence type="ECO:0000256" key="1">
    <source>
        <dbReference type="SAM" id="MobiDB-lite"/>
    </source>
</evidence>
<evidence type="ECO:0000313" key="2">
    <source>
        <dbReference type="EMBL" id="QXM25883.1"/>
    </source>
</evidence>
<name>A0A975YKV5_9PROT</name>
<dbReference type="KEGG" id="elio:KO353_06710"/>
<keyword evidence="2" id="KW-0645">Protease</keyword>